<organism evidence="1 2">
    <name type="scientific">Paracoccus broussonetiae subsp. drimophilus</name>
    <dbReference type="NCBI Taxonomy" id="3373869"/>
    <lineage>
        <taxon>Bacteria</taxon>
        <taxon>Pseudomonadati</taxon>
        <taxon>Pseudomonadota</taxon>
        <taxon>Alphaproteobacteria</taxon>
        <taxon>Rhodobacterales</taxon>
        <taxon>Paracoccaceae</taxon>
        <taxon>Paracoccus</taxon>
        <taxon>Paracoccus broussonetiae</taxon>
    </lineage>
</organism>
<dbReference type="InterPro" id="IPR010985">
    <property type="entry name" value="Ribbon_hlx_hlx"/>
</dbReference>
<dbReference type="InterPro" id="IPR013321">
    <property type="entry name" value="Arc_rbn_hlx_hlx"/>
</dbReference>
<name>A0ABW7LHK2_9RHOB</name>
<dbReference type="EMBL" id="JBIMPR010000003">
    <property type="protein sequence ID" value="MFH5773602.1"/>
    <property type="molecule type" value="Genomic_DNA"/>
</dbReference>
<keyword evidence="2" id="KW-1185">Reference proteome</keyword>
<reference evidence="1 2" key="1">
    <citation type="submission" date="2024-10" db="EMBL/GenBank/DDBJ databases">
        <title>Paracoccus drimophilus sp. nov., a novel bacterium from corn roots in Hunan.</title>
        <authorList>
            <person name="Li X."/>
        </authorList>
    </citation>
    <scope>NUCLEOTIDE SEQUENCE [LARGE SCALE GENOMIC DNA]</scope>
    <source>
        <strain evidence="1 2">NGMCC 1.201697</strain>
    </source>
</reference>
<evidence type="ECO:0000313" key="1">
    <source>
        <dbReference type="EMBL" id="MFH5773602.1"/>
    </source>
</evidence>
<dbReference type="RefSeq" id="WP_395132461.1">
    <property type="nucleotide sequence ID" value="NZ_JBIMPR010000003.1"/>
</dbReference>
<dbReference type="Proteomes" id="UP001609376">
    <property type="component" value="Unassembled WGS sequence"/>
</dbReference>
<comment type="caution">
    <text evidence="1">The sequence shown here is derived from an EMBL/GenBank/DDBJ whole genome shotgun (WGS) entry which is preliminary data.</text>
</comment>
<accession>A0ABW7LHK2</accession>
<sequence>MAKQDDYTRYTIRIPTDLYERVKAAAGDKSVNAQIIEVLEEKYPAPTDFDRDLAEQIVAELTRLVAVLRDPEQTLLDKIQANQRFDDLRAAFYRMKRPTLPEENPTED</sequence>
<dbReference type="SUPFAM" id="SSF47598">
    <property type="entry name" value="Ribbon-helix-helix"/>
    <property type="match status" value="1"/>
</dbReference>
<evidence type="ECO:0000313" key="2">
    <source>
        <dbReference type="Proteomes" id="UP001609376"/>
    </source>
</evidence>
<protein>
    <recommendedName>
        <fullName evidence="3">Arc family DNA-binding protein</fullName>
    </recommendedName>
</protein>
<proteinExistence type="predicted"/>
<dbReference type="Gene3D" id="1.10.1220.10">
    <property type="entry name" value="Met repressor-like"/>
    <property type="match status" value="1"/>
</dbReference>
<evidence type="ECO:0008006" key="3">
    <source>
        <dbReference type="Google" id="ProtNLM"/>
    </source>
</evidence>
<gene>
    <name evidence="1" type="ORF">ACHFJ0_05070</name>
</gene>